<evidence type="ECO:0000256" key="4">
    <source>
        <dbReference type="ARBA" id="ARBA00022840"/>
    </source>
</evidence>
<dbReference type="InterPro" id="IPR052156">
    <property type="entry name" value="BCAA_Transport_ATP-bd_LivF"/>
</dbReference>
<dbReference type="GO" id="GO:0005524">
    <property type="term" value="F:ATP binding"/>
    <property type="evidence" value="ECO:0007669"/>
    <property type="project" value="UniProtKB-KW"/>
</dbReference>
<keyword evidence="4 8" id="KW-0067">ATP-binding</keyword>
<dbReference type="PROSITE" id="PS00211">
    <property type="entry name" value="ABC_TRANSPORTER_1"/>
    <property type="match status" value="1"/>
</dbReference>
<dbReference type="GO" id="GO:0016887">
    <property type="term" value="F:ATP hydrolysis activity"/>
    <property type="evidence" value="ECO:0007669"/>
    <property type="project" value="InterPro"/>
</dbReference>
<evidence type="ECO:0000256" key="1">
    <source>
        <dbReference type="ARBA" id="ARBA00005417"/>
    </source>
</evidence>
<keyword evidence="5" id="KW-0029">Amino-acid transport</keyword>
<protein>
    <submittedName>
        <fullName evidence="8">Amino acid/amide ABC transporter ATP-binding protein 2 (HAAT family)</fullName>
    </submittedName>
</protein>
<dbReference type="PANTHER" id="PTHR43820:SF4">
    <property type="entry name" value="HIGH-AFFINITY BRANCHED-CHAIN AMINO ACID TRANSPORT ATP-BINDING PROTEIN LIVF"/>
    <property type="match status" value="1"/>
</dbReference>
<dbReference type="InterPro" id="IPR003439">
    <property type="entry name" value="ABC_transporter-like_ATP-bd"/>
</dbReference>
<evidence type="ECO:0000313" key="8">
    <source>
        <dbReference type="EMBL" id="TCL03573.1"/>
    </source>
</evidence>
<keyword evidence="3" id="KW-0547">Nucleotide-binding</keyword>
<dbReference type="SMART" id="SM00382">
    <property type="entry name" value="AAA"/>
    <property type="match status" value="1"/>
</dbReference>
<sequence>MKLGGLSILRDISLRVDKGEIVCVLGANGVGKTTLMRTLSGIYHPAKGSIILDGQPIHRLPAHAIVRLGLAQAPEGRQIFPTMTVEENLILGGIQQGKHSRERERVLSLFPLLKERLKQKAGSLSGGEQQMLCIGRALMGRPRILLLDEPSLGLAPRLVQQIFELLQHIRRQGIAILLVEQNARAALKISHRAYVVEGGRISLSGAAADLAGDERVRRAYLGERRAETSRGDMLSPTAASSYRRSSVSSR</sequence>
<gene>
    <name evidence="8" type="ORF">EZJ58_1648</name>
</gene>
<evidence type="ECO:0000259" key="7">
    <source>
        <dbReference type="PROSITE" id="PS50893"/>
    </source>
</evidence>
<dbReference type="PANTHER" id="PTHR43820">
    <property type="entry name" value="HIGH-AFFINITY BRANCHED-CHAIN AMINO ACID TRANSPORT ATP-BINDING PROTEIN LIVF"/>
    <property type="match status" value="1"/>
</dbReference>
<dbReference type="CDD" id="cd03224">
    <property type="entry name" value="ABC_TM1139_LivF_branched"/>
    <property type="match status" value="1"/>
</dbReference>
<reference evidence="8 9" key="1">
    <citation type="submission" date="2019-02" db="EMBL/GenBank/DDBJ databases">
        <title>Investigation of anaerobic lignin degradation for improved lignocellulosic biofuels.</title>
        <authorList>
            <person name="Deangelis K."/>
        </authorList>
    </citation>
    <scope>NUCLEOTIDE SEQUENCE [LARGE SCALE GENOMIC DNA]</scope>
    <source>
        <strain evidence="8 9">159R</strain>
    </source>
</reference>
<evidence type="ECO:0000313" key="9">
    <source>
        <dbReference type="Proteomes" id="UP000294555"/>
    </source>
</evidence>
<organism evidence="8 9">
    <name type="scientific">Sodalis ligni</name>
    <dbReference type="NCBI Taxonomy" id="2697027"/>
    <lineage>
        <taxon>Bacteria</taxon>
        <taxon>Pseudomonadati</taxon>
        <taxon>Pseudomonadota</taxon>
        <taxon>Gammaproteobacteria</taxon>
        <taxon>Enterobacterales</taxon>
        <taxon>Bruguierivoracaceae</taxon>
        <taxon>Sodalis</taxon>
    </lineage>
</organism>
<dbReference type="PROSITE" id="PS50893">
    <property type="entry name" value="ABC_TRANSPORTER_2"/>
    <property type="match status" value="1"/>
</dbReference>
<dbReference type="EMBL" id="SJOI01000001">
    <property type="protein sequence ID" value="TCL03573.1"/>
    <property type="molecule type" value="Genomic_DNA"/>
</dbReference>
<dbReference type="SUPFAM" id="SSF52540">
    <property type="entry name" value="P-loop containing nucleoside triphosphate hydrolases"/>
    <property type="match status" value="1"/>
</dbReference>
<comment type="similarity">
    <text evidence="1">Belongs to the ABC transporter superfamily.</text>
</comment>
<feature type="domain" description="ABC transporter" evidence="7">
    <location>
        <begin position="1"/>
        <end position="223"/>
    </location>
</feature>
<dbReference type="AlphaFoldDB" id="A0A4R1N8N3"/>
<dbReference type="Proteomes" id="UP000294555">
    <property type="component" value="Unassembled WGS sequence"/>
</dbReference>
<dbReference type="InterPro" id="IPR003593">
    <property type="entry name" value="AAA+_ATPase"/>
</dbReference>
<proteinExistence type="inferred from homology"/>
<comment type="caution">
    <text evidence="8">The sequence shown here is derived from an EMBL/GenBank/DDBJ whole genome shotgun (WGS) entry which is preliminary data.</text>
</comment>
<evidence type="ECO:0000256" key="6">
    <source>
        <dbReference type="SAM" id="MobiDB-lite"/>
    </source>
</evidence>
<name>A0A4R1N8N3_9GAMM</name>
<dbReference type="GO" id="GO:0015658">
    <property type="term" value="F:branched-chain amino acid transmembrane transporter activity"/>
    <property type="evidence" value="ECO:0007669"/>
    <property type="project" value="TreeGrafter"/>
</dbReference>
<dbReference type="InterPro" id="IPR027417">
    <property type="entry name" value="P-loop_NTPase"/>
</dbReference>
<feature type="compositionally biased region" description="Low complexity" evidence="6">
    <location>
        <begin position="240"/>
        <end position="250"/>
    </location>
</feature>
<evidence type="ECO:0000256" key="5">
    <source>
        <dbReference type="ARBA" id="ARBA00022970"/>
    </source>
</evidence>
<evidence type="ECO:0000256" key="3">
    <source>
        <dbReference type="ARBA" id="ARBA00022741"/>
    </source>
</evidence>
<dbReference type="GO" id="GO:0015807">
    <property type="term" value="P:L-amino acid transport"/>
    <property type="evidence" value="ECO:0007669"/>
    <property type="project" value="TreeGrafter"/>
</dbReference>
<dbReference type="InterPro" id="IPR017871">
    <property type="entry name" value="ABC_transporter-like_CS"/>
</dbReference>
<dbReference type="Pfam" id="PF00005">
    <property type="entry name" value="ABC_tran"/>
    <property type="match status" value="1"/>
</dbReference>
<keyword evidence="9" id="KW-1185">Reference proteome</keyword>
<feature type="region of interest" description="Disordered" evidence="6">
    <location>
        <begin position="225"/>
        <end position="250"/>
    </location>
</feature>
<accession>A0A4R1N8N3</accession>
<evidence type="ECO:0000256" key="2">
    <source>
        <dbReference type="ARBA" id="ARBA00022448"/>
    </source>
</evidence>
<keyword evidence="2" id="KW-0813">Transport</keyword>
<dbReference type="Gene3D" id="3.40.50.300">
    <property type="entry name" value="P-loop containing nucleotide triphosphate hydrolases"/>
    <property type="match status" value="1"/>
</dbReference>